<dbReference type="PROSITE" id="PS51719">
    <property type="entry name" value="G_SEPTIN"/>
    <property type="match status" value="1"/>
</dbReference>
<dbReference type="EMBL" id="UZAF01020706">
    <property type="protein sequence ID" value="VDO72265.1"/>
    <property type="molecule type" value="Genomic_DNA"/>
</dbReference>
<evidence type="ECO:0000256" key="1">
    <source>
        <dbReference type="SAM" id="Coils"/>
    </source>
</evidence>
<dbReference type="AlphaFoldDB" id="A0A0N4X2Q7"/>
<dbReference type="GO" id="GO:0005525">
    <property type="term" value="F:GTP binding"/>
    <property type="evidence" value="ECO:0007669"/>
    <property type="project" value="InterPro"/>
</dbReference>
<evidence type="ECO:0000313" key="3">
    <source>
        <dbReference type="EMBL" id="VDO72265.1"/>
    </source>
</evidence>
<dbReference type="OMA" id="KKENGMR"/>
<dbReference type="WBParaSite" id="HPLM_0001864901-mRNA-1">
    <property type="protein sequence ID" value="HPLM_0001864901-mRNA-1"/>
    <property type="gene ID" value="HPLM_0001864901"/>
</dbReference>
<protein>
    <submittedName>
        <fullName evidence="5">Septin-type G domain-containing protein</fullName>
    </submittedName>
</protein>
<keyword evidence="4" id="KW-1185">Reference proteome</keyword>
<organism evidence="5">
    <name type="scientific">Haemonchus placei</name>
    <name type="common">Barber's pole worm</name>
    <dbReference type="NCBI Taxonomy" id="6290"/>
    <lineage>
        <taxon>Eukaryota</taxon>
        <taxon>Metazoa</taxon>
        <taxon>Ecdysozoa</taxon>
        <taxon>Nematoda</taxon>
        <taxon>Chromadorea</taxon>
        <taxon>Rhabditida</taxon>
        <taxon>Rhabditina</taxon>
        <taxon>Rhabditomorpha</taxon>
        <taxon>Strongyloidea</taxon>
        <taxon>Trichostrongylidae</taxon>
        <taxon>Haemonchus</taxon>
    </lineage>
</organism>
<evidence type="ECO:0000259" key="2">
    <source>
        <dbReference type="PROSITE" id="PS51719"/>
    </source>
</evidence>
<proteinExistence type="predicted"/>
<evidence type="ECO:0000313" key="4">
    <source>
        <dbReference type="Proteomes" id="UP000268014"/>
    </source>
</evidence>
<dbReference type="PANTHER" id="PTHR18884">
    <property type="entry name" value="SEPTIN"/>
    <property type="match status" value="1"/>
</dbReference>
<gene>
    <name evidence="3" type="ORF">HPLM_LOCUS18641</name>
</gene>
<sequence length="280" mass="32718">MTSNRISIYCGLLSLRATGLKALDLVTLRELAKRVNVIPVIAKSDTTCKDELIRFKNKIMSELRSHKIEIYQFPTDDETVAQANAEMNSAMPFAVVGSGDFVKKENGVRVRARRYPWGIVEVENEQHCDFVKLREALIRTNVDALREKTHNVLYENYRRERLRSMHMGDGDTGPKMVEKFTLKQKEYNDEFAVREVKIREDFQRSLEQKEAELRQREEAVRDVIMTGFRVLLTVFVQLNVRSREVEDLAAQELRRLDMEIRTLQDERTRLLAKVVKKLKK</sequence>
<reference evidence="5" key="1">
    <citation type="submission" date="2017-02" db="UniProtKB">
        <authorList>
            <consortium name="WormBaseParasite"/>
        </authorList>
    </citation>
    <scope>IDENTIFICATION</scope>
</reference>
<dbReference type="Gene3D" id="3.40.50.300">
    <property type="entry name" value="P-loop containing nucleotide triphosphate hydrolases"/>
    <property type="match status" value="1"/>
</dbReference>
<feature type="coiled-coil region" evidence="1">
    <location>
        <begin position="246"/>
        <end position="273"/>
    </location>
</feature>
<dbReference type="InterPro" id="IPR027417">
    <property type="entry name" value="P-loop_NTPase"/>
</dbReference>
<name>A0A0N4X2Q7_HAEPC</name>
<dbReference type="STRING" id="6290.A0A0N4X2Q7"/>
<evidence type="ECO:0000313" key="5">
    <source>
        <dbReference type="WBParaSite" id="HPLM_0001864901-mRNA-1"/>
    </source>
</evidence>
<dbReference type="Proteomes" id="UP000268014">
    <property type="component" value="Unassembled WGS sequence"/>
</dbReference>
<dbReference type="InterPro" id="IPR030379">
    <property type="entry name" value="G_SEPTIN_dom"/>
</dbReference>
<keyword evidence="1" id="KW-0175">Coiled coil</keyword>
<reference evidence="3 4" key="2">
    <citation type="submission" date="2018-11" db="EMBL/GenBank/DDBJ databases">
        <authorList>
            <consortium name="Pathogen Informatics"/>
        </authorList>
    </citation>
    <scope>NUCLEOTIDE SEQUENCE [LARGE SCALE GENOMIC DNA]</scope>
    <source>
        <strain evidence="3 4">MHpl1</strain>
    </source>
</reference>
<dbReference type="OrthoDB" id="416553at2759"/>
<dbReference type="Pfam" id="PF00735">
    <property type="entry name" value="Septin"/>
    <property type="match status" value="1"/>
</dbReference>
<accession>A0A0N4X2Q7</accession>
<feature type="domain" description="Septin-type G" evidence="2">
    <location>
        <begin position="1"/>
        <end position="164"/>
    </location>
</feature>